<keyword evidence="1" id="KW-0472">Membrane</keyword>
<dbReference type="EMBL" id="GGEC01088235">
    <property type="protein sequence ID" value="MBX68719.1"/>
    <property type="molecule type" value="Transcribed_RNA"/>
</dbReference>
<protein>
    <recommendedName>
        <fullName evidence="3">Transmembrane protein</fullName>
    </recommendedName>
</protein>
<evidence type="ECO:0008006" key="3">
    <source>
        <dbReference type="Google" id="ProtNLM"/>
    </source>
</evidence>
<reference evidence="2" key="1">
    <citation type="submission" date="2018-02" db="EMBL/GenBank/DDBJ databases">
        <title>Rhizophora mucronata_Transcriptome.</title>
        <authorList>
            <person name="Meera S.P."/>
            <person name="Sreeshan A."/>
            <person name="Augustine A."/>
        </authorList>
    </citation>
    <scope>NUCLEOTIDE SEQUENCE</scope>
    <source>
        <tissue evidence="2">Leaf</tissue>
    </source>
</reference>
<evidence type="ECO:0000256" key="1">
    <source>
        <dbReference type="SAM" id="Phobius"/>
    </source>
</evidence>
<proteinExistence type="predicted"/>
<dbReference type="AlphaFoldDB" id="A0A2P2QNY5"/>
<feature type="transmembrane region" description="Helical" evidence="1">
    <location>
        <begin position="15"/>
        <end position="32"/>
    </location>
</feature>
<keyword evidence="1" id="KW-1133">Transmembrane helix</keyword>
<sequence>MQAFSLTKMIVSHNMDIYLLFMAMLSIGRVSNKRQSQIQQLKKSTNLHLKQQKKQFGSRSSSLNFVWFLALLIQYLFIVTTMKPLHKQKNQVSSLIQTCT</sequence>
<organism evidence="2">
    <name type="scientific">Rhizophora mucronata</name>
    <name type="common">Asiatic mangrove</name>
    <dbReference type="NCBI Taxonomy" id="61149"/>
    <lineage>
        <taxon>Eukaryota</taxon>
        <taxon>Viridiplantae</taxon>
        <taxon>Streptophyta</taxon>
        <taxon>Embryophyta</taxon>
        <taxon>Tracheophyta</taxon>
        <taxon>Spermatophyta</taxon>
        <taxon>Magnoliopsida</taxon>
        <taxon>eudicotyledons</taxon>
        <taxon>Gunneridae</taxon>
        <taxon>Pentapetalae</taxon>
        <taxon>rosids</taxon>
        <taxon>fabids</taxon>
        <taxon>Malpighiales</taxon>
        <taxon>Rhizophoraceae</taxon>
        <taxon>Rhizophora</taxon>
    </lineage>
</organism>
<keyword evidence="1" id="KW-0812">Transmembrane</keyword>
<evidence type="ECO:0000313" key="2">
    <source>
        <dbReference type="EMBL" id="MBX68719.1"/>
    </source>
</evidence>
<feature type="transmembrane region" description="Helical" evidence="1">
    <location>
        <begin position="63"/>
        <end position="82"/>
    </location>
</feature>
<name>A0A2P2QNY5_RHIMU</name>
<accession>A0A2P2QNY5</accession>